<dbReference type="OrthoDB" id="5397294at2"/>
<dbReference type="STRING" id="482461.SAMN05216244_0976"/>
<feature type="transmembrane region" description="Helical" evidence="1">
    <location>
        <begin position="58"/>
        <end position="80"/>
    </location>
</feature>
<dbReference type="Proteomes" id="UP000182347">
    <property type="component" value="Unassembled WGS sequence"/>
</dbReference>
<dbReference type="EMBL" id="FNHF01000001">
    <property type="protein sequence ID" value="SDL85159.1"/>
    <property type="molecule type" value="Genomic_DNA"/>
</dbReference>
<name>A0A1G9NFD9_9BACI</name>
<organism evidence="2 3">
    <name type="scientific">Sediminibacillus halophilus</name>
    <dbReference type="NCBI Taxonomy" id="482461"/>
    <lineage>
        <taxon>Bacteria</taxon>
        <taxon>Bacillati</taxon>
        <taxon>Bacillota</taxon>
        <taxon>Bacilli</taxon>
        <taxon>Bacillales</taxon>
        <taxon>Bacillaceae</taxon>
        <taxon>Sediminibacillus</taxon>
    </lineage>
</organism>
<dbReference type="NCBIfam" id="NF006750">
    <property type="entry name" value="PRK09272.1-3"/>
    <property type="match status" value="1"/>
</dbReference>
<dbReference type="AlphaFoldDB" id="A0A1G9NFD9"/>
<dbReference type="RefSeq" id="WP_074597705.1">
    <property type="nucleotide sequence ID" value="NZ_FNHF01000001.1"/>
</dbReference>
<keyword evidence="1" id="KW-0472">Membrane</keyword>
<feature type="transmembrane region" description="Helical" evidence="1">
    <location>
        <begin position="86"/>
        <end position="108"/>
    </location>
</feature>
<evidence type="ECO:0000256" key="1">
    <source>
        <dbReference type="SAM" id="Phobius"/>
    </source>
</evidence>
<keyword evidence="1" id="KW-1133">Transmembrane helix</keyword>
<proteinExistence type="predicted"/>
<reference evidence="3" key="1">
    <citation type="submission" date="2016-10" db="EMBL/GenBank/DDBJ databases">
        <authorList>
            <person name="Varghese N."/>
            <person name="Submissions S."/>
        </authorList>
    </citation>
    <scope>NUCLEOTIDE SEQUENCE [LARGE SCALE GENOMIC DNA]</scope>
    <source>
        <strain evidence="3">CGMCC 1.6199</strain>
    </source>
</reference>
<keyword evidence="1" id="KW-0812">Transmembrane</keyword>
<gene>
    <name evidence="2" type="ORF">SAMN05216244_0976</name>
</gene>
<evidence type="ECO:0000313" key="3">
    <source>
        <dbReference type="Proteomes" id="UP000182347"/>
    </source>
</evidence>
<evidence type="ECO:0008006" key="4">
    <source>
        <dbReference type="Google" id="ProtNLM"/>
    </source>
</evidence>
<sequence>MFVLFKILLSAIVIGIVTEISRRIPAYGGILAALPLVSLISIIWLKIQGETGTDLSKFALGVLSGFPATAVMLVVVYFSLKHAVNLYISILMGLTGWIVFLVLQEAVLRYVKQTIMS</sequence>
<protein>
    <recommendedName>
        <fullName evidence="4">DUF3147 family protein</fullName>
    </recommendedName>
</protein>
<evidence type="ECO:0000313" key="2">
    <source>
        <dbReference type="EMBL" id="SDL85159.1"/>
    </source>
</evidence>
<keyword evidence="3" id="KW-1185">Reference proteome</keyword>
<feature type="transmembrane region" description="Helical" evidence="1">
    <location>
        <begin position="25"/>
        <end position="46"/>
    </location>
</feature>
<accession>A0A1G9NFD9</accession>